<proteinExistence type="predicted"/>
<dbReference type="Pfam" id="PF13559">
    <property type="entry name" value="DUF4129"/>
    <property type="match status" value="1"/>
</dbReference>
<feature type="transmembrane region" description="Helical" evidence="1">
    <location>
        <begin position="149"/>
        <end position="167"/>
    </location>
</feature>
<dbReference type="SMART" id="SM00460">
    <property type="entry name" value="TGc"/>
    <property type="match status" value="1"/>
</dbReference>
<feature type="transmembrane region" description="Helical" evidence="1">
    <location>
        <begin position="551"/>
        <end position="568"/>
    </location>
</feature>
<dbReference type="EC" id="2.3.2.13" evidence="3"/>
<dbReference type="InterPro" id="IPR025403">
    <property type="entry name" value="TgpA-like_C"/>
</dbReference>
<keyword evidence="4" id="KW-1185">Reference proteome</keyword>
<evidence type="ECO:0000313" key="4">
    <source>
        <dbReference type="Proteomes" id="UP001432180"/>
    </source>
</evidence>
<organism evidence="3 4">
    <name type="scientific">Thiorhodovibrio winogradskyi</name>
    <dbReference type="NCBI Taxonomy" id="77007"/>
    <lineage>
        <taxon>Bacteria</taxon>
        <taxon>Pseudomonadati</taxon>
        <taxon>Pseudomonadota</taxon>
        <taxon>Gammaproteobacteria</taxon>
        <taxon>Chromatiales</taxon>
        <taxon>Chromatiaceae</taxon>
        <taxon>Thiorhodovibrio</taxon>
    </lineage>
</organism>
<dbReference type="SUPFAM" id="SSF54001">
    <property type="entry name" value="Cysteine proteinases"/>
    <property type="match status" value="1"/>
</dbReference>
<dbReference type="EMBL" id="CP121472">
    <property type="protein sequence ID" value="WPL18757.1"/>
    <property type="molecule type" value="Genomic_DNA"/>
</dbReference>
<name>A0ABZ0SE49_9GAMM</name>
<feature type="transmembrane region" description="Helical" evidence="1">
    <location>
        <begin position="179"/>
        <end position="196"/>
    </location>
</feature>
<evidence type="ECO:0000313" key="3">
    <source>
        <dbReference type="EMBL" id="WPL18757.1"/>
    </source>
</evidence>
<feature type="transmembrane region" description="Helical" evidence="1">
    <location>
        <begin position="124"/>
        <end position="143"/>
    </location>
</feature>
<keyword evidence="1" id="KW-0812">Transmembrane</keyword>
<keyword evidence="3" id="KW-0808">Transferase</keyword>
<keyword evidence="1" id="KW-0472">Membrane</keyword>
<protein>
    <submittedName>
        <fullName evidence="3">Protein-glutamine gamma-glutamyltransferase</fullName>
        <ecNumber evidence="3">2.3.2.13</ecNumber>
    </submittedName>
</protein>
<feature type="transmembrane region" description="Helical" evidence="1">
    <location>
        <begin position="6"/>
        <end position="33"/>
    </location>
</feature>
<sequence>MNPNPPWLFTLTLLLWSWQSGAWLPGLALAAWFEWTMRTRSRWRLADRHLERLVDLTSLLVLALVLFEYSRGPLSAGIFATLRWSPVLLAPLLSAQLLSARAGVSYRALFLSQRRSRSPEADRVLDLTPIYLAACVLAAGVGTSAGGGASHPLGYLGGVLVLTLWVSAWQPRARPRRQWPLWLALLILAGALAWVGQQGVTQAQRRVEELAVNWMSGLLWSERDPYQARTALGEIGELKLSDRVLYRVTTDAPLRQALLLRTASYDRYAGATWFTHERAFTPVSMVGGDWLWMSAERAPTAPGAESGGADQRVRIGGYLPRRGQLLPLPSGAWRLRDLPVDSLERQSLGAVKAKDGPPLIRYQAFFTASARHDRPPQDTDLRVPKPEVPVLQALAAELGLNAQNTAETIRRVRAHFAQDFRYSLRLPGAPSGRTEIGHFLTSTQAGHCEFFASATVLLLRQAGIPARYAVGYSVQEADAAPNSYRVRRSHAHAWTLYWDSGHWHDFDTTPALWAALEASERPVWQPLADLWSRLWYEVNLSRLEPGQGTPLWLWGVLGLLFALLAYRLRLGQRWTAARTRRRDRRAAAPDSPLAPIATALTRAGWPRRPGETERQWLTRLKHSQAGARELPASEPLLHLHEKSRYRPGGLAASERTRLEAEIAAWLAAWKAS</sequence>
<gene>
    <name evidence="3" type="primary">tgpA_1</name>
    <name evidence="3" type="ORF">Thiowin_03847</name>
</gene>
<reference evidence="3 4" key="1">
    <citation type="journal article" date="2023" name="Microorganisms">
        <title>Thiorhodovibrio frisius and Trv. litoralis spp. nov., Two Novel Members from a Clade of Fastidious Purple Sulfur Bacteria That Exhibit Unique Red-Shifted Light-Harvesting Capabilities.</title>
        <authorList>
            <person name="Methner A."/>
            <person name="Kuzyk S.B."/>
            <person name="Petersen J."/>
            <person name="Bauer S."/>
            <person name="Brinkmann H."/>
            <person name="Sichau K."/>
            <person name="Wanner G."/>
            <person name="Wolf J."/>
            <person name="Neumann-Schaal M."/>
            <person name="Henke P."/>
            <person name="Tank M."/>
            <person name="Sproer C."/>
            <person name="Bunk B."/>
            <person name="Overmann J."/>
        </authorList>
    </citation>
    <scope>NUCLEOTIDE SEQUENCE [LARGE SCALE GENOMIC DNA]</scope>
    <source>
        <strain evidence="3 4">DSM 6702</strain>
    </source>
</reference>
<dbReference type="InterPro" id="IPR052901">
    <property type="entry name" value="Bact_TGase-like"/>
</dbReference>
<dbReference type="RefSeq" id="WP_328984501.1">
    <property type="nucleotide sequence ID" value="NZ_CP121472.1"/>
</dbReference>
<dbReference type="Pfam" id="PF01841">
    <property type="entry name" value="Transglut_core"/>
    <property type="match status" value="1"/>
</dbReference>
<dbReference type="PANTHER" id="PTHR42736:SF1">
    <property type="entry name" value="PROTEIN-GLUTAMINE GAMMA-GLUTAMYLTRANSFERASE"/>
    <property type="match status" value="1"/>
</dbReference>
<evidence type="ECO:0000259" key="2">
    <source>
        <dbReference type="SMART" id="SM00460"/>
    </source>
</evidence>
<dbReference type="Proteomes" id="UP001432180">
    <property type="component" value="Chromosome"/>
</dbReference>
<dbReference type="PANTHER" id="PTHR42736">
    <property type="entry name" value="PROTEIN-GLUTAMINE GAMMA-GLUTAMYLTRANSFERASE"/>
    <property type="match status" value="1"/>
</dbReference>
<feature type="domain" description="Transglutaminase-like" evidence="2">
    <location>
        <begin position="440"/>
        <end position="510"/>
    </location>
</feature>
<keyword evidence="1" id="KW-1133">Transmembrane helix</keyword>
<evidence type="ECO:0000256" key="1">
    <source>
        <dbReference type="SAM" id="Phobius"/>
    </source>
</evidence>
<keyword evidence="3" id="KW-0012">Acyltransferase</keyword>
<dbReference type="Gene3D" id="3.10.620.30">
    <property type="match status" value="1"/>
</dbReference>
<dbReference type="InterPro" id="IPR038765">
    <property type="entry name" value="Papain-like_cys_pep_sf"/>
</dbReference>
<feature type="transmembrane region" description="Helical" evidence="1">
    <location>
        <begin position="84"/>
        <end position="104"/>
    </location>
</feature>
<accession>A0ABZ0SE49</accession>
<dbReference type="InterPro" id="IPR002931">
    <property type="entry name" value="Transglutaminase-like"/>
</dbReference>
<dbReference type="GO" id="GO:0003810">
    <property type="term" value="F:protein-glutamine gamma-glutamyltransferase activity"/>
    <property type="evidence" value="ECO:0007669"/>
    <property type="project" value="UniProtKB-EC"/>
</dbReference>
<feature type="transmembrane region" description="Helical" evidence="1">
    <location>
        <begin position="53"/>
        <end position="72"/>
    </location>
</feature>